<dbReference type="Pfam" id="PF00528">
    <property type="entry name" value="BPD_transp_1"/>
    <property type="match status" value="1"/>
</dbReference>
<proteinExistence type="inferred from homology"/>
<dbReference type="Gene3D" id="1.10.3720.10">
    <property type="entry name" value="MetI-like"/>
    <property type="match status" value="1"/>
</dbReference>
<evidence type="ECO:0000256" key="4">
    <source>
        <dbReference type="ARBA" id="ARBA00022692"/>
    </source>
</evidence>
<comment type="function">
    <text evidence="9">Part of the ABC transporter complex (TC 3.A.1.6.1) involved in sulfate/thiosulfate import.</text>
</comment>
<dbReference type="PANTHER" id="PTHR30406">
    <property type="entry name" value="SULFATE TRANSPORT SYSTEM PERMEASE PROTEIN"/>
    <property type="match status" value="1"/>
</dbReference>
<gene>
    <name evidence="11" type="primary">cysT</name>
    <name evidence="11" type="ORF">ACFFRI_09155</name>
</gene>
<feature type="transmembrane region" description="Helical" evidence="9">
    <location>
        <begin position="83"/>
        <end position="105"/>
    </location>
</feature>
<comment type="subunit">
    <text evidence="2">The complex is composed of two ATP-binding proteins (CysA), two transmembrane proteins (CysT and CysW) and a solute-binding protein (CysP).</text>
</comment>
<dbReference type="RefSeq" id="WP_140011390.1">
    <property type="nucleotide sequence ID" value="NZ_JBHMDG010000011.1"/>
</dbReference>
<evidence type="ECO:0000256" key="6">
    <source>
        <dbReference type="ARBA" id="ARBA00023032"/>
    </source>
</evidence>
<dbReference type="NCBIfam" id="TIGR00969">
    <property type="entry name" value="3a0106s02"/>
    <property type="match status" value="1"/>
</dbReference>
<evidence type="ECO:0000256" key="8">
    <source>
        <dbReference type="ARBA" id="ARBA00025323"/>
    </source>
</evidence>
<evidence type="ECO:0000256" key="2">
    <source>
        <dbReference type="ARBA" id="ARBA00011779"/>
    </source>
</evidence>
<evidence type="ECO:0000256" key="1">
    <source>
        <dbReference type="ARBA" id="ARBA00004141"/>
    </source>
</evidence>
<dbReference type="InterPro" id="IPR011865">
    <property type="entry name" value="CysT_permease"/>
</dbReference>
<evidence type="ECO:0000256" key="9">
    <source>
        <dbReference type="RuleBase" id="RU366001"/>
    </source>
</evidence>
<dbReference type="SUPFAM" id="SSF161098">
    <property type="entry name" value="MetI-like"/>
    <property type="match status" value="1"/>
</dbReference>
<keyword evidence="3 9" id="KW-0813">Transport</keyword>
<dbReference type="EMBL" id="JBHMDG010000011">
    <property type="protein sequence ID" value="MFB9313209.1"/>
    <property type="molecule type" value="Genomic_DNA"/>
</dbReference>
<comment type="similarity">
    <text evidence="9">Belongs to the binding-protein-dependent transport system permease family. CysTW subfamily.</text>
</comment>
<keyword evidence="12" id="KW-1185">Reference proteome</keyword>
<dbReference type="InterPro" id="IPR000515">
    <property type="entry name" value="MetI-like"/>
</dbReference>
<comment type="caution">
    <text evidence="9">Lacks conserved residue(s) required for the propagation of feature annotation.</text>
</comment>
<reference evidence="11 12" key="1">
    <citation type="submission" date="2024-09" db="EMBL/GenBank/DDBJ databases">
        <authorList>
            <person name="Sun Q."/>
            <person name="Mori K."/>
        </authorList>
    </citation>
    <scope>NUCLEOTIDE SEQUENCE [LARGE SCALE GENOMIC DNA]</scope>
    <source>
        <strain evidence="11 12">JCM 9626</strain>
    </source>
</reference>
<comment type="caution">
    <text evidence="11">The sequence shown here is derived from an EMBL/GenBank/DDBJ whole genome shotgun (WGS) entry which is preliminary data.</text>
</comment>
<feature type="transmembrane region" description="Helical" evidence="9">
    <location>
        <begin position="40"/>
        <end position="63"/>
    </location>
</feature>
<keyword evidence="7 9" id="KW-0472">Membrane</keyword>
<feature type="transmembrane region" description="Helical" evidence="9">
    <location>
        <begin position="200"/>
        <end position="221"/>
    </location>
</feature>
<feature type="transmembrane region" description="Helical" evidence="9">
    <location>
        <begin position="117"/>
        <end position="139"/>
    </location>
</feature>
<dbReference type="Proteomes" id="UP001589750">
    <property type="component" value="Unassembled WGS sequence"/>
</dbReference>
<feature type="transmembrane region" description="Helical" evidence="9">
    <location>
        <begin position="151"/>
        <end position="168"/>
    </location>
</feature>
<sequence>MTGAATAAKPIGRTTSGRKGGSGGVFALTPTTGLGLGVALVWFSILVMLPLAAVVGASLAGGFGDFVDTLTDRQTFAALRLTVIEALLVTIVNAVLGTVVAWVLVRDQFRGKRVLDVVIDIPFALPTIVAGLVLLSLYGPQSPVGINIVNTRQGIFMALLFVTLPFVVRTVQPVLIELDADVEEAAASLGASRATTFRRVILPSLVPAIAAGSSLGFARAISEFGSLVLISGNTPFKTEVASLKIFKFLEGDNQAGAAAVAVLLLLVAVLAIVALDLISRRAARRG</sequence>
<dbReference type="PANTHER" id="PTHR30406:SF8">
    <property type="entry name" value="SULFATE TRANSPORT SYSTEM PERMEASE PROTEIN CYST"/>
    <property type="match status" value="1"/>
</dbReference>
<comment type="function">
    <text evidence="8">Part of the ABC transporter complex CysAWTP (TC 3.A.1.6.1) involved in sulfate/thiosulfate import. Probably responsible for the translocation of the substrate across the membrane.</text>
</comment>
<keyword evidence="5 9" id="KW-1133">Transmembrane helix</keyword>
<comment type="subcellular location">
    <subcellularLocation>
        <location evidence="1">Membrane</location>
        <topology evidence="1">Multi-pass membrane protein</topology>
    </subcellularLocation>
</comment>
<evidence type="ECO:0000256" key="3">
    <source>
        <dbReference type="ARBA" id="ARBA00022448"/>
    </source>
</evidence>
<protein>
    <recommendedName>
        <fullName evidence="9">Sulfate transport system permease protein CysT</fullName>
    </recommendedName>
</protein>
<evidence type="ECO:0000259" key="10">
    <source>
        <dbReference type="PROSITE" id="PS50928"/>
    </source>
</evidence>
<evidence type="ECO:0000256" key="7">
    <source>
        <dbReference type="ARBA" id="ARBA00023136"/>
    </source>
</evidence>
<dbReference type="NCBIfam" id="TIGR02139">
    <property type="entry name" value="permease_CysT"/>
    <property type="match status" value="1"/>
</dbReference>
<dbReference type="InterPro" id="IPR035906">
    <property type="entry name" value="MetI-like_sf"/>
</dbReference>
<feature type="domain" description="ABC transmembrane type-1" evidence="10">
    <location>
        <begin position="79"/>
        <end position="276"/>
    </location>
</feature>
<evidence type="ECO:0000313" key="11">
    <source>
        <dbReference type="EMBL" id="MFB9313209.1"/>
    </source>
</evidence>
<dbReference type="PROSITE" id="PS50928">
    <property type="entry name" value="ABC_TM1"/>
    <property type="match status" value="1"/>
</dbReference>
<organism evidence="11 12">
    <name type="scientific">Nocardioides plantarum</name>
    <dbReference type="NCBI Taxonomy" id="29299"/>
    <lineage>
        <taxon>Bacteria</taxon>
        <taxon>Bacillati</taxon>
        <taxon>Actinomycetota</taxon>
        <taxon>Actinomycetes</taxon>
        <taxon>Propionibacteriales</taxon>
        <taxon>Nocardioidaceae</taxon>
        <taxon>Nocardioides</taxon>
    </lineage>
</organism>
<keyword evidence="4 9" id="KW-0812">Transmembrane</keyword>
<dbReference type="InterPro" id="IPR005667">
    <property type="entry name" value="Sulph_transpt2"/>
</dbReference>
<feature type="transmembrane region" description="Helical" evidence="9">
    <location>
        <begin position="255"/>
        <end position="278"/>
    </location>
</feature>
<name>A0ABV5KC26_9ACTN</name>
<keyword evidence="6 9" id="KW-0764">Sulfate transport</keyword>
<dbReference type="CDD" id="cd06261">
    <property type="entry name" value="TM_PBP2"/>
    <property type="match status" value="1"/>
</dbReference>
<evidence type="ECO:0000256" key="5">
    <source>
        <dbReference type="ARBA" id="ARBA00022989"/>
    </source>
</evidence>
<evidence type="ECO:0000313" key="12">
    <source>
        <dbReference type="Proteomes" id="UP001589750"/>
    </source>
</evidence>
<accession>A0ABV5KC26</accession>